<dbReference type="InterPro" id="IPR025424">
    <property type="entry name" value="YrhK_domain"/>
</dbReference>
<dbReference type="Proteomes" id="UP000189004">
    <property type="component" value="Unassembled WGS sequence"/>
</dbReference>
<evidence type="ECO:0000259" key="2">
    <source>
        <dbReference type="Pfam" id="PF14145"/>
    </source>
</evidence>
<keyword evidence="1" id="KW-0812">Transmembrane</keyword>
<accession>A0A1V3C0W4</accession>
<keyword evidence="4" id="KW-1185">Reference proteome</keyword>
<name>A0A1V3C0W4_9ACTN</name>
<sequence>MSEEQNRPLVLHVGGDELVIRRRYETASIVNDILIALWFIAGSVMFFSEAWTTAGTWCFLLGSVELLIRPMIRLFRQFHVRSVRSSGRGAAMGESSQDF</sequence>
<dbReference type="EMBL" id="MCOK01000001">
    <property type="protein sequence ID" value="OOC54447.1"/>
    <property type="molecule type" value="Genomic_DNA"/>
</dbReference>
<evidence type="ECO:0000256" key="1">
    <source>
        <dbReference type="SAM" id="Phobius"/>
    </source>
</evidence>
<dbReference type="AlphaFoldDB" id="A0A1V3C0W4"/>
<dbReference type="STRING" id="501010.NOSIN_12040"/>
<dbReference type="RefSeq" id="WP_077690849.1">
    <property type="nucleotide sequence ID" value="NZ_MCOK01000001.1"/>
</dbReference>
<evidence type="ECO:0000313" key="4">
    <source>
        <dbReference type="Proteomes" id="UP000189004"/>
    </source>
</evidence>
<evidence type="ECO:0000313" key="3">
    <source>
        <dbReference type="EMBL" id="OOC54447.1"/>
    </source>
</evidence>
<feature type="transmembrane region" description="Helical" evidence="1">
    <location>
        <begin position="29"/>
        <end position="48"/>
    </location>
</feature>
<proteinExistence type="predicted"/>
<feature type="domain" description="YrhK" evidence="2">
    <location>
        <begin position="22"/>
        <end position="77"/>
    </location>
</feature>
<comment type="caution">
    <text evidence="3">The sequence shown here is derived from an EMBL/GenBank/DDBJ whole genome shotgun (WGS) entry which is preliminary data.</text>
</comment>
<organism evidence="3 4">
    <name type="scientific">Nocardiopsis sinuspersici</name>
    <dbReference type="NCBI Taxonomy" id="501010"/>
    <lineage>
        <taxon>Bacteria</taxon>
        <taxon>Bacillati</taxon>
        <taxon>Actinomycetota</taxon>
        <taxon>Actinomycetes</taxon>
        <taxon>Streptosporangiales</taxon>
        <taxon>Nocardiopsidaceae</taxon>
        <taxon>Nocardiopsis</taxon>
    </lineage>
</organism>
<keyword evidence="1" id="KW-1133">Transmembrane helix</keyword>
<reference evidence="4" key="1">
    <citation type="submission" date="2016-08" db="EMBL/GenBank/DDBJ databases">
        <authorList>
            <person name="Tokovenko B."/>
            <person name="Kalinowski J."/>
        </authorList>
    </citation>
    <scope>NUCLEOTIDE SEQUENCE [LARGE SCALE GENOMIC DNA]</scope>
    <source>
        <strain evidence="4">UTMC102</strain>
    </source>
</reference>
<gene>
    <name evidence="3" type="ORF">NOSIN_12040</name>
</gene>
<feature type="transmembrane region" description="Helical" evidence="1">
    <location>
        <begin position="54"/>
        <end position="72"/>
    </location>
</feature>
<protein>
    <recommendedName>
        <fullName evidence="2">YrhK domain-containing protein</fullName>
    </recommendedName>
</protein>
<dbReference type="OrthoDB" id="5519470at2"/>
<dbReference type="Pfam" id="PF14145">
    <property type="entry name" value="YrhK"/>
    <property type="match status" value="1"/>
</dbReference>
<keyword evidence="1" id="KW-0472">Membrane</keyword>